<keyword evidence="4" id="KW-1185">Reference proteome</keyword>
<dbReference type="Pfam" id="PF13391">
    <property type="entry name" value="HNH_2"/>
    <property type="match status" value="1"/>
</dbReference>
<feature type="domain" description="HNH nuclease" evidence="1">
    <location>
        <begin position="44"/>
        <end position="91"/>
    </location>
</feature>
<protein>
    <submittedName>
        <fullName evidence="3">SAVED domain-containing protein</fullName>
    </submittedName>
</protein>
<evidence type="ECO:0000259" key="2">
    <source>
        <dbReference type="Pfam" id="PF18145"/>
    </source>
</evidence>
<dbReference type="Proteomes" id="UP001501302">
    <property type="component" value="Unassembled WGS sequence"/>
</dbReference>
<proteinExistence type="predicted"/>
<dbReference type="EMBL" id="BAABJJ010000010">
    <property type="protein sequence ID" value="GAA4937187.1"/>
    <property type="molecule type" value="Genomic_DNA"/>
</dbReference>
<dbReference type="RefSeq" id="WP_345190201.1">
    <property type="nucleotide sequence ID" value="NZ_BAABJJ010000010.1"/>
</dbReference>
<dbReference type="NCBIfam" id="NF033611">
    <property type="entry name" value="SAVED"/>
    <property type="match status" value="1"/>
</dbReference>
<organism evidence="3 4">
    <name type="scientific">Algibacter agarivorans</name>
    <dbReference type="NCBI Taxonomy" id="1109741"/>
    <lineage>
        <taxon>Bacteria</taxon>
        <taxon>Pseudomonadati</taxon>
        <taxon>Bacteroidota</taxon>
        <taxon>Flavobacteriia</taxon>
        <taxon>Flavobacteriales</taxon>
        <taxon>Flavobacteriaceae</taxon>
        <taxon>Algibacter</taxon>
    </lineage>
</organism>
<evidence type="ECO:0000313" key="3">
    <source>
        <dbReference type="EMBL" id="GAA4937187.1"/>
    </source>
</evidence>
<evidence type="ECO:0000313" key="4">
    <source>
        <dbReference type="Proteomes" id="UP001501302"/>
    </source>
</evidence>
<sequence>MKEVTRYIKNTVERELWARAGGRCQFSSCNILLYKSAVTNETVNLAQKAHIYSFSEKGPRGWGIFKLNLTSLNDISNLMLMCHGCHKKIDQDIEGIRYSADLLIHWKNEHEQRIEIVTGIKPEKKSHVLMYGANIGSEKSLINNSSCVEAMFPDSYPASERPQILSMTSNLKDSSKEYWLAESANLKNAFTKKITPIIEQDECQSYSLFCLAPQPLLIQLGALLTDKIRVETFQLHREPVNWKWRESPKNFNYKLNRPNDNHNKSALIISLSDHVSRDRIFEILGEDINIWEITIDNPNNDFMKSKIQLSKFRELVRNLMVEIKEKQGNKTPLHIFPVMPISCAIEFGRVRMPKADMPWLIYDQNYKTKKFVKSIELDGDIHVTIM</sequence>
<comment type="caution">
    <text evidence="3">The sequence shown here is derived from an EMBL/GenBank/DDBJ whole genome shotgun (WGS) entry which is preliminary data.</text>
</comment>
<dbReference type="InterPro" id="IPR003615">
    <property type="entry name" value="HNH_nuc"/>
</dbReference>
<evidence type="ECO:0000259" key="1">
    <source>
        <dbReference type="Pfam" id="PF13391"/>
    </source>
</evidence>
<reference evidence="4" key="1">
    <citation type="journal article" date="2019" name="Int. J. Syst. Evol. Microbiol.">
        <title>The Global Catalogue of Microorganisms (GCM) 10K type strain sequencing project: providing services to taxonomists for standard genome sequencing and annotation.</title>
        <authorList>
            <consortium name="The Broad Institute Genomics Platform"/>
            <consortium name="The Broad Institute Genome Sequencing Center for Infectious Disease"/>
            <person name="Wu L."/>
            <person name="Ma J."/>
        </authorList>
    </citation>
    <scope>NUCLEOTIDE SEQUENCE [LARGE SCALE GENOMIC DNA]</scope>
    <source>
        <strain evidence="4">JCM 18285</strain>
    </source>
</reference>
<dbReference type="Pfam" id="PF18145">
    <property type="entry name" value="SAVED"/>
    <property type="match status" value="1"/>
</dbReference>
<gene>
    <name evidence="3" type="ORF">GCM10023314_06920</name>
</gene>
<accession>A0ABP9GIW2</accession>
<dbReference type="InterPro" id="IPR040836">
    <property type="entry name" value="SAVED"/>
</dbReference>
<feature type="domain" description="SMODS-associated and fused to various effectors" evidence="2">
    <location>
        <begin position="187"/>
        <end position="377"/>
    </location>
</feature>
<name>A0ABP9GIW2_9FLAO</name>